<dbReference type="EMBL" id="JABFTP020000042">
    <property type="protein sequence ID" value="KAL3271577.1"/>
    <property type="molecule type" value="Genomic_DNA"/>
</dbReference>
<feature type="region of interest" description="Disordered" evidence="1">
    <location>
        <begin position="1"/>
        <end position="43"/>
    </location>
</feature>
<dbReference type="AlphaFoldDB" id="A0ABD2MZ16"/>
<comment type="caution">
    <text evidence="2">The sequence shown here is derived from an EMBL/GenBank/DDBJ whole genome shotgun (WGS) entry which is preliminary data.</text>
</comment>
<gene>
    <name evidence="2" type="ORF">HHI36_022052</name>
</gene>
<dbReference type="Proteomes" id="UP001516400">
    <property type="component" value="Unassembled WGS sequence"/>
</dbReference>
<sequence length="355" mass="42253">MSKEFLKKNNHEKEMGIQSQITQRQTELDTNESNSYGKFPQNESQIDKNISKFNDFQTSHENVTLLIPRKKEVHFIEEENNFEHLGLENKQRSEVSEENYTQFNVSKEFLKKNNHEKEMGIQSQITQRQTELDTNESNFYEKFPQNEAEIHKNISKFNDFQTSHENVTLLIPRKKEVHFIEEENNFEHLVLENKQRSEVSEENYTQFNVSEEFLKKNNHEEEMGIQSQITQRQTELDTNESNFYEKFPQNEAEIHKNISKFNDFQKTHENVTLVVPRKVDVHCTEEEKSPEQLQHENTPSFEISKENNTQLSANIINSDKLHMKKDEEKEMCIHSKITQTQQKMDIDESVVEYKL</sequence>
<accession>A0ABD2MZ16</accession>
<organism evidence="2 3">
    <name type="scientific">Cryptolaemus montrouzieri</name>
    <dbReference type="NCBI Taxonomy" id="559131"/>
    <lineage>
        <taxon>Eukaryota</taxon>
        <taxon>Metazoa</taxon>
        <taxon>Ecdysozoa</taxon>
        <taxon>Arthropoda</taxon>
        <taxon>Hexapoda</taxon>
        <taxon>Insecta</taxon>
        <taxon>Pterygota</taxon>
        <taxon>Neoptera</taxon>
        <taxon>Endopterygota</taxon>
        <taxon>Coleoptera</taxon>
        <taxon>Polyphaga</taxon>
        <taxon>Cucujiformia</taxon>
        <taxon>Coccinelloidea</taxon>
        <taxon>Coccinellidae</taxon>
        <taxon>Scymninae</taxon>
        <taxon>Scymnini</taxon>
        <taxon>Cryptolaemus</taxon>
    </lineage>
</organism>
<keyword evidence="3" id="KW-1185">Reference proteome</keyword>
<name>A0ABD2MZ16_9CUCU</name>
<reference evidence="2 3" key="1">
    <citation type="journal article" date="2021" name="BMC Biol.">
        <title>Horizontally acquired antibacterial genes associated with adaptive radiation of ladybird beetles.</title>
        <authorList>
            <person name="Li H.S."/>
            <person name="Tang X.F."/>
            <person name="Huang Y.H."/>
            <person name="Xu Z.Y."/>
            <person name="Chen M.L."/>
            <person name="Du X.Y."/>
            <person name="Qiu B.Y."/>
            <person name="Chen P.T."/>
            <person name="Zhang W."/>
            <person name="Slipinski A."/>
            <person name="Escalona H.E."/>
            <person name="Waterhouse R.M."/>
            <person name="Zwick A."/>
            <person name="Pang H."/>
        </authorList>
    </citation>
    <scope>NUCLEOTIDE SEQUENCE [LARGE SCALE GENOMIC DNA]</scope>
    <source>
        <strain evidence="2">SYSU2018</strain>
    </source>
</reference>
<feature type="compositionally biased region" description="Polar residues" evidence="1">
    <location>
        <begin position="31"/>
        <end position="43"/>
    </location>
</feature>
<feature type="compositionally biased region" description="Basic and acidic residues" evidence="1">
    <location>
        <begin position="1"/>
        <end position="15"/>
    </location>
</feature>
<protein>
    <submittedName>
        <fullName evidence="2">Uncharacterized protein</fullName>
    </submittedName>
</protein>
<evidence type="ECO:0000313" key="2">
    <source>
        <dbReference type="EMBL" id="KAL3271577.1"/>
    </source>
</evidence>
<proteinExistence type="predicted"/>
<evidence type="ECO:0000313" key="3">
    <source>
        <dbReference type="Proteomes" id="UP001516400"/>
    </source>
</evidence>
<evidence type="ECO:0000256" key="1">
    <source>
        <dbReference type="SAM" id="MobiDB-lite"/>
    </source>
</evidence>